<dbReference type="EnsemblPlants" id="TuG1812G0300004139.01.T01">
    <property type="protein sequence ID" value="TuG1812G0300004139.01.T01"/>
    <property type="gene ID" value="TuG1812G0300004139.01"/>
</dbReference>
<reference evidence="1" key="2">
    <citation type="submission" date="2018-03" db="EMBL/GenBank/DDBJ databases">
        <title>The Triticum urartu genome reveals the dynamic nature of wheat genome evolution.</title>
        <authorList>
            <person name="Ling H."/>
            <person name="Ma B."/>
            <person name="Shi X."/>
            <person name="Liu H."/>
            <person name="Dong L."/>
            <person name="Sun H."/>
            <person name="Cao Y."/>
            <person name="Gao Q."/>
            <person name="Zheng S."/>
            <person name="Li Y."/>
            <person name="Yu Y."/>
            <person name="Du H."/>
            <person name="Qi M."/>
            <person name="Li Y."/>
            <person name="Yu H."/>
            <person name="Cui Y."/>
            <person name="Wang N."/>
            <person name="Chen C."/>
            <person name="Wu H."/>
            <person name="Zhao Y."/>
            <person name="Zhang J."/>
            <person name="Li Y."/>
            <person name="Zhou W."/>
            <person name="Zhang B."/>
            <person name="Hu W."/>
            <person name="Eijk M."/>
            <person name="Tang J."/>
            <person name="Witsenboer H."/>
            <person name="Zhao S."/>
            <person name="Li Z."/>
            <person name="Zhang A."/>
            <person name="Wang D."/>
            <person name="Liang C."/>
        </authorList>
    </citation>
    <scope>NUCLEOTIDE SEQUENCE [LARGE SCALE GENOMIC DNA]</scope>
    <source>
        <strain evidence="1">cv. G1812</strain>
    </source>
</reference>
<dbReference type="Proteomes" id="UP000015106">
    <property type="component" value="Chromosome 3"/>
</dbReference>
<proteinExistence type="predicted"/>
<evidence type="ECO:0000313" key="2">
    <source>
        <dbReference type="Proteomes" id="UP000015106"/>
    </source>
</evidence>
<reference evidence="2" key="1">
    <citation type="journal article" date="2013" name="Nature">
        <title>Draft genome of the wheat A-genome progenitor Triticum urartu.</title>
        <authorList>
            <person name="Ling H.Q."/>
            <person name="Zhao S."/>
            <person name="Liu D."/>
            <person name="Wang J."/>
            <person name="Sun H."/>
            <person name="Zhang C."/>
            <person name="Fan H."/>
            <person name="Li D."/>
            <person name="Dong L."/>
            <person name="Tao Y."/>
            <person name="Gao C."/>
            <person name="Wu H."/>
            <person name="Li Y."/>
            <person name="Cui Y."/>
            <person name="Guo X."/>
            <person name="Zheng S."/>
            <person name="Wang B."/>
            <person name="Yu K."/>
            <person name="Liang Q."/>
            <person name="Yang W."/>
            <person name="Lou X."/>
            <person name="Chen J."/>
            <person name="Feng M."/>
            <person name="Jian J."/>
            <person name="Zhang X."/>
            <person name="Luo G."/>
            <person name="Jiang Y."/>
            <person name="Liu J."/>
            <person name="Wang Z."/>
            <person name="Sha Y."/>
            <person name="Zhang B."/>
            <person name="Wu H."/>
            <person name="Tang D."/>
            <person name="Shen Q."/>
            <person name="Xue P."/>
            <person name="Zou S."/>
            <person name="Wang X."/>
            <person name="Liu X."/>
            <person name="Wang F."/>
            <person name="Yang Y."/>
            <person name="An X."/>
            <person name="Dong Z."/>
            <person name="Zhang K."/>
            <person name="Zhang X."/>
            <person name="Luo M.C."/>
            <person name="Dvorak J."/>
            <person name="Tong Y."/>
            <person name="Wang J."/>
            <person name="Yang H."/>
            <person name="Li Z."/>
            <person name="Wang D."/>
            <person name="Zhang A."/>
            <person name="Wang J."/>
        </authorList>
    </citation>
    <scope>NUCLEOTIDE SEQUENCE</scope>
    <source>
        <strain evidence="2">cv. G1812</strain>
    </source>
</reference>
<protein>
    <submittedName>
        <fullName evidence="1">Uncharacterized protein</fullName>
    </submittedName>
</protein>
<accession>A0A8R7TYV0</accession>
<evidence type="ECO:0000313" key="1">
    <source>
        <dbReference type="EnsemblPlants" id="TuG1812G0300004139.01.T01"/>
    </source>
</evidence>
<sequence>MIDGHSHSCKSQHSMLQYTSKLLLLQTTDTFIIETCERIIGVHRITFKKLLGLH</sequence>
<dbReference type="AlphaFoldDB" id="A0A8R7TYV0"/>
<name>A0A8R7TYV0_TRIUA</name>
<keyword evidence="2" id="KW-1185">Reference proteome</keyword>
<organism evidence="1 2">
    <name type="scientific">Triticum urartu</name>
    <name type="common">Red wild einkorn</name>
    <name type="synonym">Crithodium urartu</name>
    <dbReference type="NCBI Taxonomy" id="4572"/>
    <lineage>
        <taxon>Eukaryota</taxon>
        <taxon>Viridiplantae</taxon>
        <taxon>Streptophyta</taxon>
        <taxon>Embryophyta</taxon>
        <taxon>Tracheophyta</taxon>
        <taxon>Spermatophyta</taxon>
        <taxon>Magnoliopsida</taxon>
        <taxon>Liliopsida</taxon>
        <taxon>Poales</taxon>
        <taxon>Poaceae</taxon>
        <taxon>BOP clade</taxon>
        <taxon>Pooideae</taxon>
        <taxon>Triticodae</taxon>
        <taxon>Triticeae</taxon>
        <taxon>Triticinae</taxon>
        <taxon>Triticum</taxon>
    </lineage>
</organism>
<dbReference type="Gramene" id="TuG1812G0300004139.01.T01">
    <property type="protein sequence ID" value="TuG1812G0300004139.01.T01"/>
    <property type="gene ID" value="TuG1812G0300004139.01"/>
</dbReference>
<reference evidence="1" key="3">
    <citation type="submission" date="2022-06" db="UniProtKB">
        <authorList>
            <consortium name="EnsemblPlants"/>
        </authorList>
    </citation>
    <scope>IDENTIFICATION</scope>
</reference>